<proteinExistence type="predicted"/>
<dbReference type="InterPro" id="IPR002035">
    <property type="entry name" value="VWF_A"/>
</dbReference>
<dbReference type="SUPFAM" id="SSF53300">
    <property type="entry name" value="vWA-like"/>
    <property type="match status" value="1"/>
</dbReference>
<protein>
    <recommendedName>
        <fullName evidence="1">VWFA domain-containing protein</fullName>
    </recommendedName>
</protein>
<evidence type="ECO:0000313" key="2">
    <source>
        <dbReference type="EMBL" id="KAG8196748.1"/>
    </source>
</evidence>
<dbReference type="GO" id="GO:0004842">
    <property type="term" value="F:ubiquitin-protein transferase activity"/>
    <property type="evidence" value="ECO:0007669"/>
    <property type="project" value="TreeGrafter"/>
</dbReference>
<name>A0AAV6VL48_9ARAC</name>
<feature type="domain" description="VWFA" evidence="1">
    <location>
        <begin position="89"/>
        <end position="294"/>
    </location>
</feature>
<dbReference type="Pfam" id="PF07002">
    <property type="entry name" value="Copine"/>
    <property type="match status" value="1"/>
</dbReference>
<dbReference type="InterPro" id="IPR036465">
    <property type="entry name" value="vWFA_dom_sf"/>
</dbReference>
<keyword evidence="3" id="KW-1185">Reference proteome</keyword>
<dbReference type="PANTHER" id="PTHR45751:SF53">
    <property type="entry name" value="VWFA DOMAIN-CONTAINING PROTEIN"/>
    <property type="match status" value="1"/>
</dbReference>
<accession>A0AAV6VL48</accession>
<evidence type="ECO:0000313" key="3">
    <source>
        <dbReference type="Proteomes" id="UP000827092"/>
    </source>
</evidence>
<dbReference type="PANTHER" id="PTHR45751">
    <property type="entry name" value="COPINE FAMILY PROTEIN 1"/>
    <property type="match status" value="1"/>
</dbReference>
<dbReference type="InterPro" id="IPR010734">
    <property type="entry name" value="Copine_C"/>
</dbReference>
<dbReference type="SMART" id="SM00327">
    <property type="entry name" value="VWA"/>
    <property type="match status" value="1"/>
</dbReference>
<reference evidence="2 3" key="1">
    <citation type="journal article" date="2022" name="Nat. Ecol. Evol.">
        <title>A masculinizing supergene underlies an exaggerated male reproductive morph in a spider.</title>
        <authorList>
            <person name="Hendrickx F."/>
            <person name="De Corte Z."/>
            <person name="Sonet G."/>
            <person name="Van Belleghem S.M."/>
            <person name="Kostlbacher S."/>
            <person name="Vangestel C."/>
        </authorList>
    </citation>
    <scope>NUCLEOTIDE SEQUENCE [LARGE SCALE GENOMIC DNA]</scope>
    <source>
        <strain evidence="2">W744_W776</strain>
    </source>
</reference>
<sequence length="317" mass="35887">MVELILFIVATVVALVLFDWYIDEHSNVHQSNSRAFAEEPRAERCYSSCSIFTVLGFTRDEIKTFNAFRDHFRSYAEVTSAMRRAGLERMRLVVGVDFSASNEWQGRTTFKGELLHALKGGAVFNPYQKVIHTLAPAFQPFLHNQPVYAYGFGDVRTKDYDVFPLKPSGPSCSDLEDVLAAYNHSARRVQRSGPTSLAPIIRRATDLVRRTGLFHLLLLVTDGQMKADESHTRRALVEASRCALSVVAVGVGDGPWRALEEWDEGVTDRVFDNFHFVDYHQVTRNAKNVQAAMALHTLMELPDQFQTILRLKYLEKG</sequence>
<evidence type="ECO:0000259" key="1">
    <source>
        <dbReference type="SMART" id="SM00327"/>
    </source>
</evidence>
<dbReference type="EMBL" id="JAFNEN010000064">
    <property type="protein sequence ID" value="KAG8196748.1"/>
    <property type="molecule type" value="Genomic_DNA"/>
</dbReference>
<comment type="caution">
    <text evidence="2">The sequence shown here is derived from an EMBL/GenBank/DDBJ whole genome shotgun (WGS) entry which is preliminary data.</text>
</comment>
<dbReference type="GO" id="GO:0032991">
    <property type="term" value="C:protein-containing complex"/>
    <property type="evidence" value="ECO:0007669"/>
    <property type="project" value="UniProtKB-ARBA"/>
</dbReference>
<gene>
    <name evidence="2" type="ORF">JTE90_014481</name>
</gene>
<dbReference type="AlphaFoldDB" id="A0AAV6VL48"/>
<dbReference type="GO" id="GO:0016567">
    <property type="term" value="P:protein ubiquitination"/>
    <property type="evidence" value="ECO:0007669"/>
    <property type="project" value="TreeGrafter"/>
</dbReference>
<dbReference type="InterPro" id="IPR052079">
    <property type="entry name" value="E3_ligase/Copine_domain"/>
</dbReference>
<dbReference type="GO" id="GO:0005634">
    <property type="term" value="C:nucleus"/>
    <property type="evidence" value="ECO:0007669"/>
    <property type="project" value="TreeGrafter"/>
</dbReference>
<dbReference type="Proteomes" id="UP000827092">
    <property type="component" value="Unassembled WGS sequence"/>
</dbReference>
<organism evidence="2 3">
    <name type="scientific">Oedothorax gibbosus</name>
    <dbReference type="NCBI Taxonomy" id="931172"/>
    <lineage>
        <taxon>Eukaryota</taxon>
        <taxon>Metazoa</taxon>
        <taxon>Ecdysozoa</taxon>
        <taxon>Arthropoda</taxon>
        <taxon>Chelicerata</taxon>
        <taxon>Arachnida</taxon>
        <taxon>Araneae</taxon>
        <taxon>Araneomorphae</taxon>
        <taxon>Entelegynae</taxon>
        <taxon>Araneoidea</taxon>
        <taxon>Linyphiidae</taxon>
        <taxon>Erigoninae</taxon>
        <taxon>Oedothorax</taxon>
    </lineage>
</organism>